<dbReference type="GO" id="GO:0006351">
    <property type="term" value="P:DNA-templated transcription"/>
    <property type="evidence" value="ECO:0007669"/>
    <property type="project" value="InterPro"/>
</dbReference>
<feature type="domain" description="CBS" evidence="9">
    <location>
        <begin position="205"/>
        <end position="262"/>
    </location>
</feature>
<dbReference type="GO" id="GO:0005634">
    <property type="term" value="C:nucleus"/>
    <property type="evidence" value="ECO:0007669"/>
    <property type="project" value="UniProtKB-SubCell"/>
</dbReference>
<comment type="caution">
    <text evidence="10">The sequence shown here is derived from an EMBL/GenBank/DDBJ whole genome shotgun (WGS) entry which is preliminary data.</text>
</comment>
<keyword evidence="7" id="KW-0539">Nucleus</keyword>
<keyword evidence="2" id="KW-0479">Metal-binding</keyword>
<evidence type="ECO:0000313" key="10">
    <source>
        <dbReference type="EMBL" id="KAG1313446.1"/>
    </source>
</evidence>
<dbReference type="GO" id="GO:0008270">
    <property type="term" value="F:zinc ion binding"/>
    <property type="evidence" value="ECO:0007669"/>
    <property type="project" value="InterPro"/>
</dbReference>
<feature type="domain" description="CBS" evidence="9">
    <location>
        <begin position="23"/>
        <end position="101"/>
    </location>
</feature>
<dbReference type="InterPro" id="IPR001138">
    <property type="entry name" value="Zn2Cys6_DnaBD"/>
</dbReference>
<dbReference type="CDD" id="cd12148">
    <property type="entry name" value="fungal_TF_MHR"/>
    <property type="match status" value="1"/>
</dbReference>
<dbReference type="OrthoDB" id="497541at2759"/>
<dbReference type="Pfam" id="PF04082">
    <property type="entry name" value="Fungal_trans"/>
    <property type="match status" value="1"/>
</dbReference>
<dbReference type="Proteomes" id="UP000716291">
    <property type="component" value="Unassembled WGS sequence"/>
</dbReference>
<dbReference type="PROSITE" id="PS51371">
    <property type="entry name" value="CBS"/>
    <property type="match status" value="3"/>
</dbReference>
<dbReference type="Pfam" id="PF00571">
    <property type="entry name" value="CBS"/>
    <property type="match status" value="3"/>
</dbReference>
<dbReference type="PANTHER" id="PTHR31313">
    <property type="entry name" value="TY1 ENHANCER ACTIVATOR"/>
    <property type="match status" value="1"/>
</dbReference>
<keyword evidence="6" id="KW-0804">Transcription</keyword>
<dbReference type="Gene3D" id="4.10.240.10">
    <property type="entry name" value="Zn(2)-C6 fungal-type DNA-binding domain"/>
    <property type="match status" value="1"/>
</dbReference>
<evidence type="ECO:0000256" key="7">
    <source>
        <dbReference type="ARBA" id="ARBA00023242"/>
    </source>
</evidence>
<dbReference type="AlphaFoldDB" id="A0A9P6XGI7"/>
<evidence type="ECO:0000259" key="9">
    <source>
        <dbReference type="PROSITE" id="PS51371"/>
    </source>
</evidence>
<comment type="subcellular location">
    <subcellularLocation>
        <location evidence="1">Nucleus</location>
    </subcellularLocation>
</comment>
<reference evidence="10" key="1">
    <citation type="journal article" date="2020" name="Microb. Genom.">
        <title>Genetic diversity of clinical and environmental Mucorales isolates obtained from an investigation of mucormycosis cases among solid organ transplant recipients.</title>
        <authorList>
            <person name="Nguyen M.H."/>
            <person name="Kaul D."/>
            <person name="Muto C."/>
            <person name="Cheng S.J."/>
            <person name="Richter R.A."/>
            <person name="Bruno V.M."/>
            <person name="Liu G."/>
            <person name="Beyhan S."/>
            <person name="Sundermann A.J."/>
            <person name="Mounaud S."/>
            <person name="Pasculle A.W."/>
            <person name="Nierman W.C."/>
            <person name="Driscoll E."/>
            <person name="Cumbie R."/>
            <person name="Clancy C.J."/>
            <person name="Dupont C.L."/>
        </authorList>
    </citation>
    <scope>NUCLEOTIDE SEQUENCE</scope>
    <source>
        <strain evidence="10">GL11</strain>
    </source>
</reference>
<evidence type="ECO:0000256" key="3">
    <source>
        <dbReference type="ARBA" id="ARBA00022833"/>
    </source>
</evidence>
<name>A0A9P6XGI7_RHIOR</name>
<accession>A0A9P6XGI7</accession>
<dbReference type="SMART" id="SM00116">
    <property type="entry name" value="CBS"/>
    <property type="match status" value="3"/>
</dbReference>
<keyword evidence="4" id="KW-0805">Transcription regulation</keyword>
<dbReference type="SMART" id="SM00906">
    <property type="entry name" value="Fungal_trans"/>
    <property type="match status" value="1"/>
</dbReference>
<dbReference type="InterPro" id="IPR046342">
    <property type="entry name" value="CBS_dom_sf"/>
</dbReference>
<evidence type="ECO:0000256" key="1">
    <source>
        <dbReference type="ARBA" id="ARBA00004123"/>
    </source>
</evidence>
<dbReference type="GO" id="GO:0000981">
    <property type="term" value="F:DNA-binding transcription factor activity, RNA polymerase II-specific"/>
    <property type="evidence" value="ECO:0007669"/>
    <property type="project" value="InterPro"/>
</dbReference>
<dbReference type="InterPro" id="IPR007219">
    <property type="entry name" value="XnlR_reg_dom"/>
</dbReference>
<evidence type="ECO:0000256" key="4">
    <source>
        <dbReference type="ARBA" id="ARBA00023015"/>
    </source>
</evidence>
<evidence type="ECO:0000256" key="8">
    <source>
        <dbReference type="PROSITE-ProRule" id="PRU00703"/>
    </source>
</evidence>
<evidence type="ECO:0000256" key="2">
    <source>
        <dbReference type="ARBA" id="ARBA00022723"/>
    </source>
</evidence>
<dbReference type="CDD" id="cd00067">
    <property type="entry name" value="GAL4"/>
    <property type="match status" value="1"/>
</dbReference>
<evidence type="ECO:0000313" key="11">
    <source>
        <dbReference type="Proteomes" id="UP000716291"/>
    </source>
</evidence>
<keyword evidence="5" id="KW-0238">DNA-binding</keyword>
<keyword evidence="3" id="KW-0862">Zinc</keyword>
<dbReference type="InterPro" id="IPR036864">
    <property type="entry name" value="Zn2-C6_fun-type_DNA-bd_sf"/>
</dbReference>
<dbReference type="Pfam" id="PF00172">
    <property type="entry name" value="Zn_clus"/>
    <property type="match status" value="1"/>
</dbReference>
<dbReference type="Gene3D" id="3.10.580.10">
    <property type="entry name" value="CBS-domain"/>
    <property type="match status" value="2"/>
</dbReference>
<sequence>MSVHREGITTDNHDWTLIKASSLIKDQKVITIEGSLPVEEACDILIKSNISSAPVYDTKVKHIAPETAIIHPRSYVGMFDYGDVIAYILLVLRKIKPNDDTKEDINLEIKDIIKRASEGKEIPVKLASDLSQKNPFYSILPEATLLSAVEEFSYGIHRVCVLNPDGSIKGILSQSTVAKYFYTNQHHFPDVECIMNKTLRQLGLGISDVISVNADSPVLDALSLMSKHDISSVAVLSHMGVIVGNISMTDVKFVMKSYRHQLLWKTCFQFVSLVRTQQGIEDGQDRIPVFDVRLDTTLGFTVAKLLATKSHRVWVVKCDGRQPCARCLKGNIECIFVKTPKKGPPKTYIESVENRLQRVENALKSVATPVIGKLLEGSLKNEDSVDLVTEVSISAPYTTDYLNSQIDRFTINEIGQAIYVNDLYTRVDRIPPNNKSIRSYYYDTQPDISSVSDSPRSSAATSFSSNFFPLETPIKEHLGADKKTISEMEPLIEIYFDHVHKYIPMIHKPSFMKQLQGTGNPPSRLLLYAIGAVASRWTVDRADYNKLIPPGYTYYQKALGSLDDFFNIPRVSTIQALILLVKYQEYFQKVGYFHRSYAYLGIAARMCFDLGLSDADGDSIEAEVGKRTFWVAFTYDLLMSIEQGRATYFDASKCATSYPSATAEETSVLEDAIMNQNAFIQLCKILSVTYSVVRRFTVRQQVQGNQRTKEQTIEEQSWLFSIHTHLENFFYEISQDPQGSFGESQMLQDPYIGFLYMTYQFCVILLHRNYIERTLDVNEHDFIPYPHRNLCYNAAASITNIVETLQQRFPLDVFILPIRGVQHVIHCLAAAGTVHQYELLHTEDSAAKDVARRRHVLTLNMTQSLSRHSPSLETLKFFNTPIHSLRRRPMSACFHDNSNTSGSNRRARPVSMTFLENQTGWMAGNAAYPMQQMANRYSYSQQQPSIGWPGLAYLDLQNGPLVSYPFSEQQGNEELSSPINYQEQQMQYNPIPSMNDLFLIDSEENQDTVMEM</sequence>
<dbReference type="SUPFAM" id="SSF54631">
    <property type="entry name" value="CBS-domain pair"/>
    <property type="match status" value="2"/>
</dbReference>
<protein>
    <recommendedName>
        <fullName evidence="9">CBS domain-containing protein</fullName>
    </recommendedName>
</protein>
<dbReference type="PANTHER" id="PTHR31313:SF81">
    <property type="entry name" value="TY1 ENHANCER ACTIVATOR"/>
    <property type="match status" value="1"/>
</dbReference>
<keyword evidence="8" id="KW-0129">CBS domain</keyword>
<keyword evidence="11" id="KW-1185">Reference proteome</keyword>
<dbReference type="GO" id="GO:0003677">
    <property type="term" value="F:DNA binding"/>
    <property type="evidence" value="ECO:0007669"/>
    <property type="project" value="UniProtKB-KW"/>
</dbReference>
<dbReference type="CDD" id="cd02205">
    <property type="entry name" value="CBS_pair_SF"/>
    <property type="match status" value="2"/>
</dbReference>
<evidence type="ECO:0000256" key="6">
    <source>
        <dbReference type="ARBA" id="ARBA00023163"/>
    </source>
</evidence>
<feature type="domain" description="CBS" evidence="9">
    <location>
        <begin position="130"/>
        <end position="191"/>
    </location>
</feature>
<dbReference type="InterPro" id="IPR051615">
    <property type="entry name" value="Transcr_Regulatory_Elem"/>
</dbReference>
<dbReference type="EMBL" id="JAANQT010000193">
    <property type="protein sequence ID" value="KAG1313446.1"/>
    <property type="molecule type" value="Genomic_DNA"/>
</dbReference>
<organism evidence="10 11">
    <name type="scientific">Rhizopus oryzae</name>
    <name type="common">Mucormycosis agent</name>
    <name type="synonym">Rhizopus arrhizus var. delemar</name>
    <dbReference type="NCBI Taxonomy" id="64495"/>
    <lineage>
        <taxon>Eukaryota</taxon>
        <taxon>Fungi</taxon>
        <taxon>Fungi incertae sedis</taxon>
        <taxon>Mucoromycota</taxon>
        <taxon>Mucoromycotina</taxon>
        <taxon>Mucoromycetes</taxon>
        <taxon>Mucorales</taxon>
        <taxon>Mucorineae</taxon>
        <taxon>Rhizopodaceae</taxon>
        <taxon>Rhizopus</taxon>
    </lineage>
</organism>
<evidence type="ECO:0000256" key="5">
    <source>
        <dbReference type="ARBA" id="ARBA00023125"/>
    </source>
</evidence>
<gene>
    <name evidence="10" type="ORF">G6F64_002254</name>
</gene>
<proteinExistence type="predicted"/>
<dbReference type="InterPro" id="IPR000644">
    <property type="entry name" value="CBS_dom"/>
</dbReference>